<accession>A0A0G0AY22</accession>
<keyword evidence="1" id="KW-0472">Membrane</keyword>
<protein>
    <submittedName>
        <fullName evidence="2">Uncharacterized protein</fullName>
    </submittedName>
</protein>
<dbReference type="EMBL" id="LBOI01000009">
    <property type="protein sequence ID" value="KKP31460.1"/>
    <property type="molecule type" value="Genomic_DNA"/>
</dbReference>
<feature type="transmembrane region" description="Helical" evidence="1">
    <location>
        <begin position="60"/>
        <end position="79"/>
    </location>
</feature>
<keyword evidence="1" id="KW-1133">Transmembrane helix</keyword>
<dbReference type="AlphaFoldDB" id="A0A0G0AY22"/>
<evidence type="ECO:0000313" key="3">
    <source>
        <dbReference type="Proteomes" id="UP000034803"/>
    </source>
</evidence>
<sequence>MLETPHVALGIAIATKIPNPWIAVPLAFASHFLLERIPHWNPHLNTETEKYGKPTKKSTIIVTIDVVISLILGFFVAYSKFPNSLLSLNILLCSFASVLPDIMEGPYFFLGVRNIFLSKWIKLQKSIQVDTNFTLGFTTQIITVIASLFWIFQK</sequence>
<proteinExistence type="predicted"/>
<feature type="transmembrane region" description="Helical" evidence="1">
    <location>
        <begin position="85"/>
        <end position="110"/>
    </location>
</feature>
<reference evidence="2 3" key="1">
    <citation type="journal article" date="2015" name="Nature">
        <title>rRNA introns, odd ribosomes, and small enigmatic genomes across a large radiation of phyla.</title>
        <authorList>
            <person name="Brown C.T."/>
            <person name="Hug L.A."/>
            <person name="Thomas B.C."/>
            <person name="Sharon I."/>
            <person name="Castelle C.J."/>
            <person name="Singh A."/>
            <person name="Wilkins M.J."/>
            <person name="Williams K.H."/>
            <person name="Banfield J.F."/>
        </authorList>
    </citation>
    <scope>NUCLEOTIDE SEQUENCE [LARGE SCALE GENOMIC DNA]</scope>
</reference>
<keyword evidence="1" id="KW-0812">Transmembrane</keyword>
<evidence type="ECO:0000256" key="1">
    <source>
        <dbReference type="SAM" id="Phobius"/>
    </source>
</evidence>
<evidence type="ECO:0000313" key="2">
    <source>
        <dbReference type="EMBL" id="KKP31460.1"/>
    </source>
</evidence>
<organism evidence="2 3">
    <name type="scientific">Candidatus Woesebacteria bacterium GW2011_GWC2_31_9</name>
    <dbReference type="NCBI Taxonomy" id="1618586"/>
    <lineage>
        <taxon>Bacteria</taxon>
        <taxon>Candidatus Woeseibacteriota</taxon>
    </lineage>
</organism>
<dbReference type="Proteomes" id="UP000034803">
    <property type="component" value="Unassembled WGS sequence"/>
</dbReference>
<feature type="transmembrane region" description="Helical" evidence="1">
    <location>
        <begin position="131"/>
        <end position="152"/>
    </location>
</feature>
<name>A0A0G0AY22_9BACT</name>
<gene>
    <name evidence="2" type="ORF">UR21_C0009G0041</name>
</gene>
<comment type="caution">
    <text evidence="2">The sequence shown here is derived from an EMBL/GenBank/DDBJ whole genome shotgun (WGS) entry which is preliminary data.</text>
</comment>